<dbReference type="InterPro" id="IPR002881">
    <property type="entry name" value="DUF58"/>
</dbReference>
<proteinExistence type="predicted"/>
<feature type="domain" description="DUF58" evidence="1">
    <location>
        <begin position="76"/>
        <end position="292"/>
    </location>
</feature>
<gene>
    <name evidence="2" type="ORF">EDC23_1204</name>
</gene>
<accession>A0A4R8ITR9</accession>
<dbReference type="PANTHER" id="PTHR33608:SF6">
    <property type="entry name" value="BLL2464 PROTEIN"/>
    <property type="match status" value="1"/>
</dbReference>
<protein>
    <submittedName>
        <fullName evidence="2">Uncharacterized protein DUF58</fullName>
    </submittedName>
</protein>
<evidence type="ECO:0000259" key="1">
    <source>
        <dbReference type="Pfam" id="PF01882"/>
    </source>
</evidence>
<dbReference type="Pfam" id="PF01882">
    <property type="entry name" value="DUF58"/>
    <property type="match status" value="1"/>
</dbReference>
<sequence length="330" mass="36964">MPLPWLTQLRRYLPPLSPVTTAASDQPLLAAGDLQPLRARASQPHPSLIRFEHNVAQPRIGDRLSRFRGRGFEFEENRVYQPGDEQRLINWRLYARRGELYSKVFVEERRPEVFVLVDRRAAMRFGTRVRLKATLAAQLAAITLFQARHRMIAAGGVVLEDRARWFSPAQGAAGLDALLEAISAPCPPQSFDREQESLPEVLAQLAMRLDDGCFILLLSDFADLDVDHNTAILQRLGEKHTVQAIRIHDAVEARLPPIQPLLIDDPGFEPLVVDGREANHDGRYDAAVARQQQLLDDCFSQCRIAAYHCEASVDWGDCLQQAARGSAGHG</sequence>
<reference evidence="2 3" key="1">
    <citation type="submission" date="2019-03" db="EMBL/GenBank/DDBJ databases">
        <title>Genomic Encyclopedia of Type Strains, Phase IV (KMG-IV): sequencing the most valuable type-strain genomes for metagenomic binning, comparative biology and taxonomic classification.</title>
        <authorList>
            <person name="Goeker M."/>
        </authorList>
    </citation>
    <scope>NUCLEOTIDE SEQUENCE [LARGE SCALE GENOMIC DNA]</scope>
    <source>
        <strain evidence="2 3">DSM 16326</strain>
    </source>
</reference>
<dbReference type="AlphaFoldDB" id="A0A4R8ITR9"/>
<evidence type="ECO:0000313" key="3">
    <source>
        <dbReference type="Proteomes" id="UP000294914"/>
    </source>
</evidence>
<dbReference type="RefSeq" id="WP_134082076.1">
    <property type="nucleotide sequence ID" value="NZ_SOQX01000002.1"/>
</dbReference>
<evidence type="ECO:0000313" key="2">
    <source>
        <dbReference type="EMBL" id="TDY02820.1"/>
    </source>
</evidence>
<dbReference type="Proteomes" id="UP000294914">
    <property type="component" value="Unassembled WGS sequence"/>
</dbReference>
<dbReference type="EMBL" id="SOQX01000002">
    <property type="protein sequence ID" value="TDY02820.1"/>
    <property type="molecule type" value="Genomic_DNA"/>
</dbReference>
<organism evidence="2 3">
    <name type="scientific">Thiohalophilus thiocyanatoxydans</name>
    <dbReference type="NCBI Taxonomy" id="381308"/>
    <lineage>
        <taxon>Bacteria</taxon>
        <taxon>Pseudomonadati</taxon>
        <taxon>Pseudomonadota</taxon>
        <taxon>Gammaproteobacteria</taxon>
        <taxon>Thiohalomonadales</taxon>
        <taxon>Thiohalophilaceae</taxon>
        <taxon>Thiohalophilus</taxon>
    </lineage>
</organism>
<name>A0A4R8ITR9_9GAMM</name>
<dbReference type="PANTHER" id="PTHR33608">
    <property type="entry name" value="BLL2464 PROTEIN"/>
    <property type="match status" value="1"/>
</dbReference>
<comment type="caution">
    <text evidence="2">The sequence shown here is derived from an EMBL/GenBank/DDBJ whole genome shotgun (WGS) entry which is preliminary data.</text>
</comment>
<keyword evidence="3" id="KW-1185">Reference proteome</keyword>
<dbReference type="OrthoDB" id="9776116at2"/>